<dbReference type="NCBIfam" id="NF001030">
    <property type="entry name" value="PRK00110.1"/>
    <property type="match status" value="1"/>
</dbReference>
<evidence type="ECO:0000256" key="2">
    <source>
        <dbReference type="ARBA" id="ARBA00022490"/>
    </source>
</evidence>
<evidence type="ECO:0000313" key="10">
    <source>
        <dbReference type="Proteomes" id="UP000033428"/>
    </source>
</evidence>
<dbReference type="Proteomes" id="UP000033428">
    <property type="component" value="Unassembled WGS sequence"/>
</dbReference>
<name>A0A0F0CL56_9BACT</name>
<feature type="domain" description="TACO1/YebC-like N-terminal" evidence="8">
    <location>
        <begin position="5"/>
        <end position="76"/>
    </location>
</feature>
<protein>
    <recommendedName>
        <fullName evidence="6">Probable transcriptional regulatory protein OMAG_002072</fullName>
    </recommendedName>
</protein>
<dbReference type="PANTHER" id="PTHR12532:SF6">
    <property type="entry name" value="TRANSCRIPTIONAL REGULATORY PROTEIN YEBC-RELATED"/>
    <property type="match status" value="1"/>
</dbReference>
<comment type="similarity">
    <text evidence="1 6">Belongs to the TACO1 family.</text>
</comment>
<dbReference type="InterPro" id="IPR026564">
    <property type="entry name" value="Transcrip_reg_TACO1-like_dom3"/>
</dbReference>
<dbReference type="PANTHER" id="PTHR12532">
    <property type="entry name" value="TRANSLATIONAL ACTIVATOR OF CYTOCHROME C OXIDASE 1"/>
    <property type="match status" value="1"/>
</dbReference>
<dbReference type="Gene3D" id="3.30.70.980">
    <property type="match status" value="2"/>
</dbReference>
<evidence type="ECO:0000256" key="6">
    <source>
        <dbReference type="HAMAP-Rule" id="MF_00693"/>
    </source>
</evidence>
<proteinExistence type="inferred from homology"/>
<dbReference type="NCBIfam" id="NF009044">
    <property type="entry name" value="PRK12378.1"/>
    <property type="match status" value="1"/>
</dbReference>
<keyword evidence="3 6" id="KW-0805">Transcription regulation</keyword>
<keyword evidence="10" id="KW-1185">Reference proteome</keyword>
<comment type="caution">
    <text evidence="9">The sequence shown here is derived from an EMBL/GenBank/DDBJ whole genome shotgun (WGS) entry which is preliminary data.</text>
</comment>
<dbReference type="FunFam" id="1.10.10.200:FF:000002">
    <property type="entry name" value="Probable transcriptional regulatory protein CLM62_37755"/>
    <property type="match status" value="1"/>
</dbReference>
<dbReference type="GO" id="GO:0003677">
    <property type="term" value="F:DNA binding"/>
    <property type="evidence" value="ECO:0007669"/>
    <property type="project" value="UniProtKB-UniRule"/>
</dbReference>
<evidence type="ECO:0000256" key="5">
    <source>
        <dbReference type="ARBA" id="ARBA00023163"/>
    </source>
</evidence>
<sequence>MSGHNKWASIKHKKGALDAKRGKLFTKIIREMTVAAREGGVNPDGKPRLRLVIQKAKEANMPADNIERAIKKGTGELEGATFENVSFEGYGPAGTAIIVEGISDNKNRTTSEVRSIFTKSGGNMAGAGSVSFQFTRKGVFLIKKEGLKEEDVMSIAIDAGADDFLVEEENFQVTCLAGDFDKVRTALLENKIKVESSELSMLPNNSMKINDLETAKKILTLVDELEDNDDVQNVYSNFDIPDDILKQIEE</sequence>
<evidence type="ECO:0000256" key="4">
    <source>
        <dbReference type="ARBA" id="ARBA00023125"/>
    </source>
</evidence>
<evidence type="ECO:0000259" key="7">
    <source>
        <dbReference type="Pfam" id="PF01709"/>
    </source>
</evidence>
<dbReference type="GO" id="GO:0006355">
    <property type="term" value="P:regulation of DNA-templated transcription"/>
    <property type="evidence" value="ECO:0007669"/>
    <property type="project" value="UniProtKB-UniRule"/>
</dbReference>
<keyword evidence="2 6" id="KW-0963">Cytoplasm</keyword>
<keyword evidence="5 6" id="KW-0804">Transcription</keyword>
<evidence type="ECO:0000313" key="9">
    <source>
        <dbReference type="EMBL" id="KJJ84073.1"/>
    </source>
</evidence>
<reference evidence="9 10" key="1">
    <citation type="submission" date="2015-02" db="EMBL/GenBank/DDBJ databases">
        <title>Single-cell genomics of uncultivated deep-branching MTB reveals a conserved set of magnetosome genes.</title>
        <authorList>
            <person name="Kolinko S."/>
            <person name="Richter M."/>
            <person name="Glockner F.O."/>
            <person name="Brachmann A."/>
            <person name="Schuler D."/>
        </authorList>
    </citation>
    <scope>NUCLEOTIDE SEQUENCE [LARGE SCALE GENOMIC DNA]</scope>
    <source>
        <strain evidence="9">SKK-01</strain>
    </source>
</reference>
<dbReference type="SUPFAM" id="SSF75625">
    <property type="entry name" value="YebC-like"/>
    <property type="match status" value="1"/>
</dbReference>
<dbReference type="Gene3D" id="1.10.10.200">
    <property type="match status" value="1"/>
</dbReference>
<evidence type="ECO:0000259" key="8">
    <source>
        <dbReference type="Pfam" id="PF20772"/>
    </source>
</evidence>
<dbReference type="InterPro" id="IPR048300">
    <property type="entry name" value="TACO1_YebC-like_2nd/3rd_dom"/>
</dbReference>
<dbReference type="GO" id="GO:0005829">
    <property type="term" value="C:cytosol"/>
    <property type="evidence" value="ECO:0007669"/>
    <property type="project" value="TreeGrafter"/>
</dbReference>
<dbReference type="InterPro" id="IPR017856">
    <property type="entry name" value="Integrase-like_N"/>
</dbReference>
<accession>A0A0F0CL56</accession>
<dbReference type="Pfam" id="PF20772">
    <property type="entry name" value="TACO1_YebC_N"/>
    <property type="match status" value="1"/>
</dbReference>
<dbReference type="InterPro" id="IPR049083">
    <property type="entry name" value="TACO1_YebC_N"/>
</dbReference>
<dbReference type="InterPro" id="IPR029072">
    <property type="entry name" value="YebC-like"/>
</dbReference>
<dbReference type="EMBL" id="JYNY01000409">
    <property type="protein sequence ID" value="KJJ84073.1"/>
    <property type="molecule type" value="Genomic_DNA"/>
</dbReference>
<dbReference type="HAMAP" id="MF_00693">
    <property type="entry name" value="Transcrip_reg_TACO1"/>
    <property type="match status" value="1"/>
</dbReference>
<evidence type="ECO:0000256" key="1">
    <source>
        <dbReference type="ARBA" id="ARBA00008724"/>
    </source>
</evidence>
<organism evidence="9 10">
    <name type="scientific">Candidatus Omnitrophus magneticus</name>
    <dbReference type="NCBI Taxonomy" id="1609969"/>
    <lineage>
        <taxon>Bacteria</taxon>
        <taxon>Pseudomonadati</taxon>
        <taxon>Candidatus Omnitrophota</taxon>
        <taxon>Candidatus Omnitrophus</taxon>
    </lineage>
</organism>
<keyword evidence="4 6" id="KW-0238">DNA-binding</keyword>
<dbReference type="InterPro" id="IPR002876">
    <property type="entry name" value="Transcrip_reg_TACO1-like"/>
</dbReference>
<evidence type="ECO:0000256" key="3">
    <source>
        <dbReference type="ARBA" id="ARBA00023015"/>
    </source>
</evidence>
<dbReference type="AlphaFoldDB" id="A0A0F0CL56"/>
<comment type="subcellular location">
    <subcellularLocation>
        <location evidence="6">Cytoplasm</location>
    </subcellularLocation>
</comment>
<gene>
    <name evidence="9" type="ORF">OMAG_002072</name>
</gene>
<feature type="domain" description="TACO1/YebC-like second and third" evidence="7">
    <location>
        <begin position="82"/>
        <end position="238"/>
    </location>
</feature>
<dbReference type="Pfam" id="PF01709">
    <property type="entry name" value="Transcrip_reg"/>
    <property type="match status" value="1"/>
</dbReference>
<dbReference type="NCBIfam" id="TIGR01033">
    <property type="entry name" value="YebC/PmpR family DNA-binding transcriptional regulator"/>
    <property type="match status" value="1"/>
</dbReference>